<dbReference type="GO" id="GO:0005694">
    <property type="term" value="C:chromosome"/>
    <property type="evidence" value="ECO:0007669"/>
    <property type="project" value="InterPro"/>
</dbReference>
<feature type="region of interest" description="Disordered" evidence="3">
    <location>
        <begin position="1056"/>
        <end position="1115"/>
    </location>
</feature>
<dbReference type="InterPro" id="IPR036277">
    <property type="entry name" value="SMC_hinge_sf"/>
</dbReference>
<dbReference type="EMBL" id="JANTQA010000036">
    <property type="protein sequence ID" value="KAJ3437051.1"/>
    <property type="molecule type" value="Genomic_DNA"/>
</dbReference>
<evidence type="ECO:0000256" key="1">
    <source>
        <dbReference type="ARBA" id="ARBA00023054"/>
    </source>
</evidence>
<evidence type="ECO:0000313" key="5">
    <source>
        <dbReference type="EMBL" id="KAJ3437051.1"/>
    </source>
</evidence>
<sequence>MFLRSVKISGFKSFLHEQTIEMIPGFNILIGKNGSGKSSVIEAICLALAVIPRIKKSDLDGLLSNNLNSDRTCNVTLTFSKISEHGKHKSKEKEKEKEKEKQNRKKKQFINPFETPKRKPKQRSNGDIILSLTLGRKGLTYKLNDRKKTRKELSQFLRTLGLDPTLSIFVIRQGHVNAFLSSKPRELAGSIFQAAGTTEFYEYVKNSELEILRWNKEATLIREKIRLFEKEIEKDLEYLNLTEQAEAIDGLLRNLECDVKVYQLKEEWKQVLLIRKEIEQNTETLEIQQFDYKNWKQTNKNYQNELVVLKETLQKKSSVYNLEKQGEEENKLKKQLNENKQDLKREQIRLKKLEQRSTELKEKLNGFKGKRININNKLNDYQSALDEIKQKKNYLKIKLQKGNDRIISLKKNAEQLNEQLTNLRQRINEKNESKSQLHQRIKEIKKDQKDFKNQLEVENKNLVESQFNFKKKFQNVDLNQELKSIERQRTELIENSEELNLIIHRYEKRQMRNPFFNLINQNNRNRNGNRNQRNKTIDGVLGTFLDLITLKREAKEYLICLNIIFGPSLKVIITKNTKSAINFLSFAKKKKKFVRVWSLDRIYETKIKFNKNALNRAFNKFGSDQVILPSELLEYDPQLIPVVNKSMRLLITRSDEISKELLNFGLESVTINGNVHRKSSLSGGYFNQINNLLYDKFDYDENLRNFQQIDYEINDLSKKINYMNQEIETQTVEHNNINKKQMEVDTFYEKINELNEIFQDREENLKKIQDEIKNSSKLFDKLKLIHDQSLESIKREIEKQEQNNEIVITEREKNEITDQLNKLKADKTIYKKKIEKKENKLEILNENYTENELEFDSLESLDKIKKNISEFKSLQVQKQEEYNQITSQLNNSKREISNKRKEIEKHKEKIKNNQKKIDQIERDIEKKKKKIKKLNEKIEHKETPPKEILDKNLKMKIETKNEFKKSKIKLMELKNEKKKIKQLKYSKQPRDLLLISHRRDQLQKFNQRFSHIEESVKNLKEGIKASQEKVKEINQITFNKVRQKFQKLFHNLVPSKKATFRPMPFKKRRKKNNKDKNDEDDGDDDEEEEDEEEEDDDEEEENENEIDNGNLSKKKKRRLNKVAKILPFSPNNQKELDLEIKRKNNNKSDKNSSNNNNDQNHQEKIFEQMLFQENNENENENENSIANLENGIVFYIKNENSQWKRGFKELSGGQTTCLALSFIFALSSHKKQMLYLFDEIDAALDDIYSSRISNILKKHIKSQIISVSHHPSFQEQGERIIQVTKNRGFSEIIAMQDK</sequence>
<dbReference type="Gene3D" id="3.40.50.300">
    <property type="entry name" value="P-loop containing nucleotide triphosphate hydrolases"/>
    <property type="match status" value="2"/>
</dbReference>
<feature type="domain" description="RecF/RecN/SMC N-terminal" evidence="4">
    <location>
        <begin position="3"/>
        <end position="163"/>
    </location>
</feature>
<dbReference type="Pfam" id="PF02463">
    <property type="entry name" value="SMC_N"/>
    <property type="match status" value="1"/>
</dbReference>
<feature type="compositionally biased region" description="Basic and acidic residues" evidence="3">
    <location>
        <begin position="91"/>
        <end position="101"/>
    </location>
</feature>
<proteinExistence type="predicted"/>
<accession>A0AAV7Z7T7</accession>
<reference evidence="5" key="1">
    <citation type="submission" date="2022-08" db="EMBL/GenBank/DDBJ databases">
        <title>Novel sulphate-reducing endosymbionts in the free-living metamonad Anaeramoeba.</title>
        <authorList>
            <person name="Jerlstrom-Hultqvist J."/>
            <person name="Cepicka I."/>
            <person name="Gallot-Lavallee L."/>
            <person name="Salas-Leiva D."/>
            <person name="Curtis B.A."/>
            <person name="Zahonova K."/>
            <person name="Pipaliya S."/>
            <person name="Dacks J."/>
            <person name="Roger A.J."/>
        </authorList>
    </citation>
    <scope>NUCLEOTIDE SEQUENCE</scope>
    <source>
        <strain evidence="5">Busselton2</strain>
    </source>
</reference>
<evidence type="ECO:0000256" key="3">
    <source>
        <dbReference type="SAM" id="MobiDB-lite"/>
    </source>
</evidence>
<feature type="coiled-coil region" evidence="2">
    <location>
        <begin position="285"/>
        <end position="509"/>
    </location>
</feature>
<keyword evidence="1 2" id="KW-0175">Coiled coil</keyword>
<organism evidence="5 6">
    <name type="scientific">Anaeramoeba flamelloides</name>
    <dbReference type="NCBI Taxonomy" id="1746091"/>
    <lineage>
        <taxon>Eukaryota</taxon>
        <taxon>Metamonada</taxon>
        <taxon>Anaeramoebidae</taxon>
        <taxon>Anaeramoeba</taxon>
    </lineage>
</organism>
<dbReference type="GO" id="GO:0005524">
    <property type="term" value="F:ATP binding"/>
    <property type="evidence" value="ECO:0007669"/>
    <property type="project" value="InterPro"/>
</dbReference>
<protein>
    <submittedName>
        <fullName evidence="5">Structural maintenance of chromosomes protein</fullName>
    </submittedName>
</protein>
<comment type="caution">
    <text evidence="5">The sequence shown here is derived from an EMBL/GenBank/DDBJ whole genome shotgun (WGS) entry which is preliminary data.</text>
</comment>
<dbReference type="InterPro" id="IPR027417">
    <property type="entry name" value="P-loop_NTPase"/>
</dbReference>
<feature type="region of interest" description="Disordered" evidence="3">
    <location>
        <begin position="84"/>
        <end position="125"/>
    </location>
</feature>
<feature type="compositionally biased region" description="Acidic residues" evidence="3">
    <location>
        <begin position="1078"/>
        <end position="1106"/>
    </location>
</feature>
<name>A0AAV7Z7T7_9EUKA</name>
<evidence type="ECO:0000256" key="2">
    <source>
        <dbReference type="SAM" id="Coils"/>
    </source>
</evidence>
<evidence type="ECO:0000259" key="4">
    <source>
        <dbReference type="Pfam" id="PF02463"/>
    </source>
</evidence>
<dbReference type="GO" id="GO:0051276">
    <property type="term" value="P:chromosome organization"/>
    <property type="evidence" value="ECO:0007669"/>
    <property type="project" value="InterPro"/>
</dbReference>
<feature type="compositionally biased region" description="Basic residues" evidence="3">
    <location>
        <begin position="1064"/>
        <end position="1073"/>
    </location>
</feature>
<dbReference type="SUPFAM" id="SSF52540">
    <property type="entry name" value="P-loop containing nucleoside triphosphate hydrolases"/>
    <property type="match status" value="1"/>
</dbReference>
<dbReference type="InterPro" id="IPR003395">
    <property type="entry name" value="RecF/RecN/SMC_N"/>
</dbReference>
<feature type="coiled-coil region" evidence="2">
    <location>
        <begin position="751"/>
        <end position="983"/>
    </location>
</feature>
<dbReference type="SUPFAM" id="SSF75553">
    <property type="entry name" value="Smc hinge domain"/>
    <property type="match status" value="1"/>
</dbReference>
<evidence type="ECO:0000313" key="6">
    <source>
        <dbReference type="Proteomes" id="UP001146793"/>
    </source>
</evidence>
<dbReference type="Proteomes" id="UP001146793">
    <property type="component" value="Unassembled WGS sequence"/>
</dbReference>
<dbReference type="Gene3D" id="1.10.287.1490">
    <property type="match status" value="2"/>
</dbReference>
<dbReference type="PANTHER" id="PTHR43977">
    <property type="entry name" value="STRUCTURAL MAINTENANCE OF CHROMOSOMES PROTEIN 3"/>
    <property type="match status" value="1"/>
</dbReference>
<gene>
    <name evidence="5" type="ORF">M0812_19119</name>
</gene>